<accession>A0A917GL04</accession>
<dbReference type="AlphaFoldDB" id="A0A917GL04"/>
<reference evidence="1" key="1">
    <citation type="journal article" date="2014" name="Int. J. Syst. Evol. Microbiol.">
        <title>Complete genome sequence of Corynebacterium casei LMG S-19264T (=DSM 44701T), isolated from a smear-ripened cheese.</title>
        <authorList>
            <consortium name="US DOE Joint Genome Institute (JGI-PGF)"/>
            <person name="Walter F."/>
            <person name="Albersmeier A."/>
            <person name="Kalinowski J."/>
            <person name="Ruckert C."/>
        </authorList>
    </citation>
    <scope>NUCLEOTIDE SEQUENCE</scope>
    <source>
        <strain evidence="1">CGMCC 1.15425</strain>
    </source>
</reference>
<dbReference type="Pfam" id="PF11739">
    <property type="entry name" value="YdbH-like"/>
    <property type="match status" value="1"/>
</dbReference>
<protein>
    <recommendedName>
        <fullName evidence="3">Dicarboxylate transport domain-containing protein</fullName>
    </recommendedName>
</protein>
<dbReference type="EMBL" id="BMIY01000002">
    <property type="protein sequence ID" value="GGG50649.1"/>
    <property type="molecule type" value="Genomic_DNA"/>
</dbReference>
<dbReference type="InterPro" id="IPR021730">
    <property type="entry name" value="YdbH"/>
</dbReference>
<gene>
    <name evidence="1" type="ORF">GCM10011403_04750</name>
</gene>
<comment type="caution">
    <text evidence="1">The sequence shown here is derived from an EMBL/GenBank/DDBJ whole genome shotgun (WGS) entry which is preliminary data.</text>
</comment>
<proteinExistence type="predicted"/>
<evidence type="ECO:0008006" key="3">
    <source>
        <dbReference type="Google" id="ProtNLM"/>
    </source>
</evidence>
<evidence type="ECO:0000313" key="2">
    <source>
        <dbReference type="Proteomes" id="UP000627715"/>
    </source>
</evidence>
<dbReference type="Proteomes" id="UP000627715">
    <property type="component" value="Unassembled WGS sequence"/>
</dbReference>
<name>A0A917GL04_9GAMM</name>
<reference evidence="1" key="2">
    <citation type="submission" date="2020-09" db="EMBL/GenBank/DDBJ databases">
        <authorList>
            <person name="Sun Q."/>
            <person name="Zhou Y."/>
        </authorList>
    </citation>
    <scope>NUCLEOTIDE SEQUENCE</scope>
    <source>
        <strain evidence="1">CGMCC 1.15425</strain>
    </source>
</reference>
<evidence type="ECO:0000313" key="1">
    <source>
        <dbReference type="EMBL" id="GGG50649.1"/>
    </source>
</evidence>
<organism evidence="1 2">
    <name type="scientific">Pseudohongiella nitratireducens</name>
    <dbReference type="NCBI Taxonomy" id="1768907"/>
    <lineage>
        <taxon>Bacteria</taxon>
        <taxon>Pseudomonadati</taxon>
        <taxon>Pseudomonadota</taxon>
        <taxon>Gammaproteobacteria</taxon>
        <taxon>Pseudomonadales</taxon>
        <taxon>Pseudohongiellaceae</taxon>
        <taxon>Pseudohongiella</taxon>
    </lineage>
</organism>
<keyword evidence="2" id="KW-1185">Reference proteome</keyword>
<sequence>MRGVKRLLAATVVLTSLLMLSGTAAWLWRDNIAGAVANRLLNGTGLRITEINDVQPSLARTTVGALAVEVTGSGRVQRFHDIEISYDVSGLRKGQLQSVRISRADLDLAAGAATAESVTPTPRLTDVSELIRQAPLQSIHIDDLRFQRLPAEQQRRTDKSMALFLHWQDNQLTGQLGDGQSNLQLDMTWQVNETEGRPPSTSSAWPFAVEIRAQTGSSPALAMELAVIPSNDTLQVRLSGLFDNDTVQPAIKAVAEQLSLPALANLPLVLSADIALQAIVPDALEIPQTLQLIASIEADGEITVPASLFTDFDAGAVEGHWDEPMTLVIDKGGASQEWEWTINGDHLALNISNIDTGAFQLSNTALTLTGYRLQCLSMIQCEFSASSAVETTSATWVLSDAAPSEPVQLKGPSLTVPTMQGSLEDNILSLQVSAGTQVLLPEGGFTSWSVRDTELTLDAAASLTLPLTNIENLHLQTGELSINLPLLRNSEHMMGLHLHAQHLDTRPLSRFMLDTEFQLSNTYTNLTSINLWDTTLNTKIVAENDIFDFDASATSNGRTVASINGKHDLATSTGEGILKVSSITFDDADNSLSDFINPLPVPVDLVSGVFGGEAALTWRLPEEEFLPVVTGSVDFKLTDIAGFYDNIGFLNLNTRLHARLKEDLHLESVTEEPFRIGRLDVGFPIEDIKTTYRFDSAKPAIQLRDAEMTMFAGRVTADQMVYDATMQTNSNTLLLERIDIEQILSISAYEGIIATGIVNGEIPMTIRGSQLTVSDGSIVALPPGGIINYRGGSTDTGNNNLDLAYGALSNYHYSQLEADVDYMADGELLLSVRMEGLAPAIDNQRINLNINIQDNIPTLLESLQAGRDIAESVQLQQRGGE</sequence>